<dbReference type="SMART" id="SM00487">
    <property type="entry name" value="DEXDc"/>
    <property type="match status" value="1"/>
</dbReference>
<dbReference type="Pfam" id="PF00270">
    <property type="entry name" value="DEAD"/>
    <property type="match status" value="1"/>
</dbReference>
<evidence type="ECO:0000256" key="2">
    <source>
        <dbReference type="ARBA" id="ARBA00022840"/>
    </source>
</evidence>
<accession>A0ABT8MTF8</accession>
<dbReference type="GO" id="GO:0004386">
    <property type="term" value="F:helicase activity"/>
    <property type="evidence" value="ECO:0007669"/>
    <property type="project" value="UniProtKB-KW"/>
</dbReference>
<dbReference type="RefSeq" id="WP_301726663.1">
    <property type="nucleotide sequence ID" value="NZ_JAUJWW010000005.1"/>
</dbReference>
<keyword evidence="6" id="KW-1185">Reference proteome</keyword>
<keyword evidence="1" id="KW-0547">Nucleotide-binding</keyword>
<protein>
    <submittedName>
        <fullName evidence="5">DEAD/DEAH box helicase</fullName>
    </submittedName>
</protein>
<dbReference type="InterPro" id="IPR011545">
    <property type="entry name" value="DEAD/DEAH_box_helicase_dom"/>
</dbReference>
<dbReference type="InterPro" id="IPR001650">
    <property type="entry name" value="Helicase_C-like"/>
</dbReference>
<dbReference type="Gene3D" id="3.40.50.300">
    <property type="entry name" value="P-loop containing nucleotide triphosphate hydrolases"/>
    <property type="match status" value="2"/>
</dbReference>
<reference evidence="5 6" key="1">
    <citation type="submission" date="2023-06" db="EMBL/GenBank/DDBJ databases">
        <title>Novel species in genus Planococcus.</title>
        <authorList>
            <person name="Ning S."/>
        </authorList>
    </citation>
    <scope>NUCLEOTIDE SEQUENCE [LARGE SCALE GENOMIC DNA]</scope>
    <source>
        <strain evidence="5 6">N064</strain>
    </source>
</reference>
<dbReference type="InterPro" id="IPR018973">
    <property type="entry name" value="MZB"/>
</dbReference>
<dbReference type="InterPro" id="IPR027417">
    <property type="entry name" value="P-loop_NTPase"/>
</dbReference>
<feature type="domain" description="Helicase C-terminal" evidence="4">
    <location>
        <begin position="998"/>
        <end position="1172"/>
    </location>
</feature>
<evidence type="ECO:0000313" key="6">
    <source>
        <dbReference type="Proteomes" id="UP001172054"/>
    </source>
</evidence>
<gene>
    <name evidence="5" type="ORF">QWY15_12830</name>
</gene>
<dbReference type="EMBL" id="JAUJWW010000005">
    <property type="protein sequence ID" value="MDN7228184.1"/>
    <property type="molecule type" value="Genomic_DNA"/>
</dbReference>
<evidence type="ECO:0000313" key="5">
    <source>
        <dbReference type="EMBL" id="MDN7228184.1"/>
    </source>
</evidence>
<feature type="domain" description="Helicase ATP-binding" evidence="3">
    <location>
        <begin position="101"/>
        <end position="379"/>
    </location>
</feature>
<sequence length="1773" mass="203161">MEYTINNVANRLHKKLSEYIDTQYPISEPSIQRKRTSLLQKQGVLSTEPFIEATPVYEPGLTFDEMDIPDISKNLMKRLSALEPSVGVFPKPYLHQQRAMEAFLKEDKDIIVSTGTGSGKTEAFLHPILNKVYQEAYSRPEQYKKRAVRALVLYPMNALVSDQMTRLRRLFGDDRVKDIFKEVGYRIPQFGMYTSRTPYAGAQSAKKDSYQLNDILKYYSELEVTKPAEVKQMKERGKWPAKDLEAFKNSKLTNVKRYKGLPTDSELFTRHEMQDTAPDILVTNYSMLEYMLMRPIERSIWEQTKEWLAADKDNEFIIVLDEAHMYRGTGGAEVALLIRRLQARLGIERDRMKCILTSASLGKDEDFETPIKFAEQLTGKPQNREFELIKGVKEKRSVSKEFNDSNIDELADLNSQALTDLSLSYAENINLLNSTFRKIGWSEPPIDHQEFAEYLYNELEGSKPVEELIKEISGHAKPLKELASSIFPAAPIELAEKAVSNLLLLCNAAKRGGRILLPARVHIFFRGLSGIYTCMNPNCTSNRDGDLLGKLFEDNHTTCECGGRVYEVVTHRYCGSVFIKGYINEDSQGKKYLWNESGRGIIGEKLKEVHFLVEDPHVEALKSNKITSMWLHIETGYLQDTLPSQEGFFKLYMSVEKATQKKARNYYSNAKSFEKCPCCLRSAKFNIRDLRIKGEQPFANLVREQFIIQPPVEGKLDNINEGRKVLVFSDGRQKAARLARDIPIEVEKDAVRQLILKASFELDKAEIKPKVGKHIYPAALHYLNTNQLMLLAQEERRSLVIDKENYVNDYFKEYGPDLGTIFNEAADDDEDGVNISLNRNFKLRMIEVIASPGYSIYDTTTGFIVPGNKGRHLYKEINDVIDPKDFDNISILFIKELLENIAVDPELTPRERQDLLGLYRDEAEWGRNVKTISKQLKKVVSCYVKESEVESILNHLFKKLCRLENDKYFLDISKLKIQDGINHTWYKCKSCKQIHACKIKGLCPSCLGEKIEELTPKSKTLHAEKGYWRSPIEQVLNGERIINLSVEEHTAQLSQKDPSVAFATTEQYEMAFQDIVLDEDLGIVDILSCTTTMEVGIDIGSLTAVGMRNIPPQRENYQQRAGRAGRRGSSLSTVITYAQDGPHDHHYFKYPEQIISGSTRKALIYINNKKIIKRHIHALLIQTYFHETALEVTASSSITEALGATRDFFSGDTEFRLNYFNSWVNKQLKNKFKDYPEVFAIIPEEAASNDGEKWNLIKIASENLHDSLLEAYSQAEESLNRYYEILESDDEEAAEKHPDELLLNFLFNHSFLPTYAFPQNLASLYIQGRKNNKVIVEQRPQLELNRAIGEYAPGRQVVINKKTYRIGGIYNPFAKDPNAPAKDIDIYEKQIVFCLKCNYTENFVAESKTVQKVVCPNCKAQNLTIMPYVRPTGFSPEKGRELGKGDFLQEYSYASTPQLVIDESAIGSLNEYNNFKMIKSQHLENEELIIVNRGADNESGFNMCEDCGFIEPVTEKESRKSHDKPFQQPGRSERICHGILRRIYLGNSFKTDLFLIRFVMDEKIDFYTSKAWLKDSLLTIGEALVLASSRVLDIDAQELNVGYRTIQEGNGKGYVDLYLFDTLSGGAGYSFEAGKRINEIIPETLAVLQECQNNCESSCYKCLRNYQNQMKHNNLNRILGYELLHYLVNGTMKVYTEKQEQNELKPLMATYELHHKKNYATFLSKANHSYIELENGRIIGLKNNIEKKENEGNLRFYSPYEIQFDLPNLYEEN</sequence>
<evidence type="ECO:0000259" key="3">
    <source>
        <dbReference type="PROSITE" id="PS51192"/>
    </source>
</evidence>
<dbReference type="SUPFAM" id="SSF52540">
    <property type="entry name" value="P-loop containing nucleoside triphosphate hydrolases"/>
    <property type="match status" value="2"/>
</dbReference>
<dbReference type="PANTHER" id="PTHR47957">
    <property type="entry name" value="ATP-DEPENDENT HELICASE HRQ1"/>
    <property type="match status" value="1"/>
</dbReference>
<name>A0ABT8MTF8_9BACL</name>
<dbReference type="PROSITE" id="PS51194">
    <property type="entry name" value="HELICASE_CTER"/>
    <property type="match status" value="1"/>
</dbReference>
<dbReference type="Pfam" id="PF09369">
    <property type="entry name" value="MZB"/>
    <property type="match status" value="1"/>
</dbReference>
<proteinExistence type="predicted"/>
<dbReference type="Proteomes" id="UP001172054">
    <property type="component" value="Unassembled WGS sequence"/>
</dbReference>
<dbReference type="PANTHER" id="PTHR47957:SF3">
    <property type="entry name" value="ATP-DEPENDENT HELICASE HRQ1"/>
    <property type="match status" value="1"/>
</dbReference>
<dbReference type="Pfam" id="PF00271">
    <property type="entry name" value="Helicase_C"/>
    <property type="match status" value="1"/>
</dbReference>
<keyword evidence="5" id="KW-0378">Hydrolase</keyword>
<comment type="caution">
    <text evidence="5">The sequence shown here is derived from an EMBL/GenBank/DDBJ whole genome shotgun (WGS) entry which is preliminary data.</text>
</comment>
<evidence type="ECO:0000259" key="4">
    <source>
        <dbReference type="PROSITE" id="PS51194"/>
    </source>
</evidence>
<dbReference type="SMART" id="SM00490">
    <property type="entry name" value="HELICc"/>
    <property type="match status" value="1"/>
</dbReference>
<dbReference type="InterPro" id="IPR014001">
    <property type="entry name" value="Helicase_ATP-bd"/>
</dbReference>
<organism evidence="5 6">
    <name type="scientific">Planococcus liqunii</name>
    <dbReference type="NCBI Taxonomy" id="3058394"/>
    <lineage>
        <taxon>Bacteria</taxon>
        <taxon>Bacillati</taxon>
        <taxon>Bacillota</taxon>
        <taxon>Bacilli</taxon>
        <taxon>Bacillales</taxon>
        <taxon>Caryophanaceae</taxon>
        <taxon>Planococcus</taxon>
    </lineage>
</organism>
<keyword evidence="2" id="KW-0067">ATP-binding</keyword>
<dbReference type="PROSITE" id="PS51192">
    <property type="entry name" value="HELICASE_ATP_BIND_1"/>
    <property type="match status" value="1"/>
</dbReference>
<keyword evidence="5" id="KW-0347">Helicase</keyword>
<evidence type="ECO:0000256" key="1">
    <source>
        <dbReference type="ARBA" id="ARBA00022741"/>
    </source>
</evidence>